<comment type="caution">
    <text evidence="2">The sequence shown here is derived from an EMBL/GenBank/DDBJ whole genome shotgun (WGS) entry which is preliminary data.</text>
</comment>
<sequence>MDMSKAFDYVSHKRLLEKLSRYGIRGTAHNWLKSYLSDRVQSVEVTNYNKETKTMESFKSQCMYNRYGVPQGSILGPPMFRDTIKKRMKTTLTLLSKEL</sequence>
<gene>
    <name evidence="2" type="ORF">PYW07_016675</name>
</gene>
<evidence type="ECO:0000313" key="3">
    <source>
        <dbReference type="Proteomes" id="UP001231518"/>
    </source>
</evidence>
<dbReference type="Proteomes" id="UP001231518">
    <property type="component" value="Chromosome 8"/>
</dbReference>
<dbReference type="AlphaFoldDB" id="A0AAD8DSA8"/>
<feature type="domain" description="Reverse transcriptase" evidence="1">
    <location>
        <begin position="1"/>
        <end position="99"/>
    </location>
</feature>
<evidence type="ECO:0000259" key="1">
    <source>
        <dbReference type="PROSITE" id="PS50878"/>
    </source>
</evidence>
<dbReference type="PROSITE" id="PS50878">
    <property type="entry name" value="RT_POL"/>
    <property type="match status" value="1"/>
</dbReference>
<dbReference type="Pfam" id="PF00078">
    <property type="entry name" value="RVT_1"/>
    <property type="match status" value="1"/>
</dbReference>
<organism evidence="2 3">
    <name type="scientific">Mythimna separata</name>
    <name type="common">Oriental armyworm</name>
    <name type="synonym">Pseudaletia separata</name>
    <dbReference type="NCBI Taxonomy" id="271217"/>
    <lineage>
        <taxon>Eukaryota</taxon>
        <taxon>Metazoa</taxon>
        <taxon>Ecdysozoa</taxon>
        <taxon>Arthropoda</taxon>
        <taxon>Hexapoda</taxon>
        <taxon>Insecta</taxon>
        <taxon>Pterygota</taxon>
        <taxon>Neoptera</taxon>
        <taxon>Endopterygota</taxon>
        <taxon>Lepidoptera</taxon>
        <taxon>Glossata</taxon>
        <taxon>Ditrysia</taxon>
        <taxon>Noctuoidea</taxon>
        <taxon>Noctuidae</taxon>
        <taxon>Noctuinae</taxon>
        <taxon>Hadenini</taxon>
        <taxon>Mythimna</taxon>
    </lineage>
</organism>
<evidence type="ECO:0000313" key="2">
    <source>
        <dbReference type="EMBL" id="KAJ8719119.1"/>
    </source>
</evidence>
<accession>A0AAD8DSA8</accession>
<dbReference type="PANTHER" id="PTHR33332">
    <property type="entry name" value="REVERSE TRANSCRIPTASE DOMAIN-CONTAINING PROTEIN"/>
    <property type="match status" value="1"/>
</dbReference>
<dbReference type="EMBL" id="JARGEI010000015">
    <property type="protein sequence ID" value="KAJ8719119.1"/>
    <property type="molecule type" value="Genomic_DNA"/>
</dbReference>
<proteinExistence type="predicted"/>
<reference evidence="2" key="1">
    <citation type="submission" date="2023-03" db="EMBL/GenBank/DDBJ databases">
        <title>Chromosome-level genomes of two armyworms, Mythimna separata and Mythimna loreyi, provide insights into the biosynthesis and reception of sex pheromones.</title>
        <authorList>
            <person name="Zhao H."/>
        </authorList>
    </citation>
    <scope>NUCLEOTIDE SEQUENCE</scope>
    <source>
        <strain evidence="2">BeijingLab</strain>
        <tissue evidence="2">Pupa</tissue>
    </source>
</reference>
<dbReference type="InterPro" id="IPR000477">
    <property type="entry name" value="RT_dom"/>
</dbReference>
<name>A0AAD8DSA8_MYTSE</name>
<protein>
    <recommendedName>
        <fullName evidence="1">Reverse transcriptase domain-containing protein</fullName>
    </recommendedName>
</protein>
<keyword evidence="3" id="KW-1185">Reference proteome</keyword>